<protein>
    <submittedName>
        <fullName evidence="4">Putative phage/plasmid DNA primase</fullName>
    </submittedName>
</protein>
<dbReference type="PANTHER" id="PTHR35372">
    <property type="entry name" value="ATP BINDING PROTEIN-RELATED"/>
    <property type="match status" value="1"/>
</dbReference>
<dbReference type="Gene3D" id="3.40.50.300">
    <property type="entry name" value="P-loop containing nucleotide triphosphate hydrolases"/>
    <property type="match status" value="1"/>
</dbReference>
<dbReference type="RefSeq" id="YP_009710029.1">
    <property type="nucleotide sequence ID" value="NC_045180.1"/>
</dbReference>
<organism evidence="4">
    <name type="scientific">Coleochaete scutata</name>
    <dbReference type="NCBI Taxonomy" id="3125"/>
    <lineage>
        <taxon>Eukaryota</taxon>
        <taxon>Viridiplantae</taxon>
        <taxon>Streptophyta</taxon>
        <taxon>Coleochaetophyceae</taxon>
        <taxon>Coleochaetales</taxon>
        <taxon>Coleochaetaceae</taxon>
        <taxon>Coleochaete</taxon>
    </lineage>
</organism>
<dbReference type="AlphaFoldDB" id="A0A5P9NWM7"/>
<dbReference type="GO" id="GO:0016787">
    <property type="term" value="F:hydrolase activity"/>
    <property type="evidence" value="ECO:0007669"/>
    <property type="project" value="UniProtKB-KW"/>
</dbReference>
<dbReference type="PANTHER" id="PTHR35372:SF2">
    <property type="entry name" value="SF3 HELICASE DOMAIN-CONTAINING PROTEIN"/>
    <property type="match status" value="1"/>
</dbReference>
<geneLocation type="mitochondrion" evidence="4"/>
<feature type="domain" description="NrS-1 polymerase-like helicase" evidence="3">
    <location>
        <begin position="102"/>
        <end position="204"/>
    </location>
</feature>
<keyword evidence="1" id="KW-0378">Hydrolase</keyword>
<name>A0A5P9NWM7_COLSC</name>
<dbReference type="Pfam" id="PF08706">
    <property type="entry name" value="D5_N"/>
    <property type="match status" value="1"/>
</dbReference>
<dbReference type="InterPro" id="IPR027417">
    <property type="entry name" value="P-loop_NTPase"/>
</dbReference>
<evidence type="ECO:0000259" key="3">
    <source>
        <dbReference type="Pfam" id="PF19263"/>
    </source>
</evidence>
<proteinExistence type="predicted"/>
<gene>
    <name evidence="4" type="primary">orf219</name>
</gene>
<sequence length="219" mass="24715">MRIKFGHKSYLGEPRFTLNMIVLENGVLNLKTRDFLPYSPDYFVISKLLFSYDKSANCPHFLNFLDQFCLQKEDRKELIRSWFYALVHQLLDLQIFMCIICPGGSGKSTMALVATALVGHEATITTTLKSLRSDTFETINLRGKKLIMISNFEQYVGDLSIFKQIVGGDALKGRVKHVQGSFEVPPEGMVVLVGNKPLQSRDSSNAIRKGALKYKLGQE</sequence>
<dbReference type="InterPro" id="IPR051620">
    <property type="entry name" value="ORF904-like_C"/>
</dbReference>
<dbReference type="InterPro" id="IPR014818">
    <property type="entry name" value="Phage/plasmid_primase_P4_C"/>
</dbReference>
<keyword evidence="4" id="KW-0496">Mitochondrion</keyword>
<dbReference type="EMBL" id="MN613583">
    <property type="protein sequence ID" value="QFU80134.1"/>
    <property type="molecule type" value="Genomic_DNA"/>
</dbReference>
<evidence type="ECO:0000256" key="1">
    <source>
        <dbReference type="ARBA" id="ARBA00022801"/>
    </source>
</evidence>
<dbReference type="Pfam" id="PF19263">
    <property type="entry name" value="DUF5906"/>
    <property type="match status" value="1"/>
</dbReference>
<feature type="domain" description="Bacteriophage/plasmid primase P4 C-terminal" evidence="2">
    <location>
        <begin position="19"/>
        <end position="68"/>
    </location>
</feature>
<accession>A0A5P9NWM7</accession>
<evidence type="ECO:0000313" key="4">
    <source>
        <dbReference type="EMBL" id="QFU80134.1"/>
    </source>
</evidence>
<evidence type="ECO:0000259" key="2">
    <source>
        <dbReference type="Pfam" id="PF08706"/>
    </source>
</evidence>
<dbReference type="InterPro" id="IPR045455">
    <property type="entry name" value="NrS-1_pol-like_helicase"/>
</dbReference>
<reference evidence="4" key="1">
    <citation type="submission" date="2019-10" db="EMBL/GenBank/DDBJ databases">
        <title>Complete mitogenome of the streptophyte green alga Coleochaete scutata (Coleochaetophyceae).</title>
        <authorList>
            <person name="Turmel M."/>
            <person name="Otis C."/>
            <person name="Lemieux C."/>
        </authorList>
    </citation>
    <scope>NUCLEOTIDE SEQUENCE</scope>
</reference>
<dbReference type="GeneID" id="42369839"/>
<dbReference type="SUPFAM" id="SSF52540">
    <property type="entry name" value="P-loop containing nucleoside triphosphate hydrolases"/>
    <property type="match status" value="1"/>
</dbReference>